<proteinExistence type="predicted"/>
<gene>
    <name evidence="1" type="ORF">HAX54_014621</name>
</gene>
<evidence type="ECO:0000313" key="2">
    <source>
        <dbReference type="Proteomes" id="UP000823775"/>
    </source>
</evidence>
<organism evidence="1 2">
    <name type="scientific">Datura stramonium</name>
    <name type="common">Jimsonweed</name>
    <name type="synonym">Common thornapple</name>
    <dbReference type="NCBI Taxonomy" id="4076"/>
    <lineage>
        <taxon>Eukaryota</taxon>
        <taxon>Viridiplantae</taxon>
        <taxon>Streptophyta</taxon>
        <taxon>Embryophyta</taxon>
        <taxon>Tracheophyta</taxon>
        <taxon>Spermatophyta</taxon>
        <taxon>Magnoliopsida</taxon>
        <taxon>eudicotyledons</taxon>
        <taxon>Gunneridae</taxon>
        <taxon>Pentapetalae</taxon>
        <taxon>asterids</taxon>
        <taxon>lamiids</taxon>
        <taxon>Solanales</taxon>
        <taxon>Solanaceae</taxon>
        <taxon>Solanoideae</taxon>
        <taxon>Datureae</taxon>
        <taxon>Datura</taxon>
    </lineage>
</organism>
<name>A0ABS8TQH3_DATST</name>
<accession>A0ABS8TQH3</accession>
<sequence length="70" mass="7818">MNQYGKLELWVEKFVVDLNGGISDAIEFTRNGEFLVVQYPGDLLSYDPESWGLVYPAPISSAEANFGDED</sequence>
<protein>
    <submittedName>
        <fullName evidence="1">Uncharacterized protein</fullName>
    </submittedName>
</protein>
<dbReference type="Proteomes" id="UP000823775">
    <property type="component" value="Unassembled WGS sequence"/>
</dbReference>
<keyword evidence="2" id="KW-1185">Reference proteome</keyword>
<reference evidence="1 2" key="1">
    <citation type="journal article" date="2021" name="BMC Genomics">
        <title>Datura genome reveals duplications of psychoactive alkaloid biosynthetic genes and high mutation rate following tissue culture.</title>
        <authorList>
            <person name="Rajewski A."/>
            <person name="Carter-House D."/>
            <person name="Stajich J."/>
            <person name="Litt A."/>
        </authorList>
    </citation>
    <scope>NUCLEOTIDE SEQUENCE [LARGE SCALE GENOMIC DNA]</scope>
    <source>
        <strain evidence="1">AR-01</strain>
    </source>
</reference>
<dbReference type="EMBL" id="JACEIK010001910">
    <property type="protein sequence ID" value="MCD7473043.1"/>
    <property type="molecule type" value="Genomic_DNA"/>
</dbReference>
<evidence type="ECO:0000313" key="1">
    <source>
        <dbReference type="EMBL" id="MCD7473043.1"/>
    </source>
</evidence>
<comment type="caution">
    <text evidence="1">The sequence shown here is derived from an EMBL/GenBank/DDBJ whole genome shotgun (WGS) entry which is preliminary data.</text>
</comment>